<dbReference type="PROSITE" id="PS01031">
    <property type="entry name" value="SHSP"/>
    <property type="match status" value="1"/>
</dbReference>
<dbReference type="SUPFAM" id="SSF49764">
    <property type="entry name" value="HSP20-like chaperones"/>
    <property type="match status" value="1"/>
</dbReference>
<dbReference type="InterPro" id="IPR002068">
    <property type="entry name" value="A-crystallin/Hsp20_dom"/>
</dbReference>
<dbReference type="EMBL" id="JBHSDU010000003">
    <property type="protein sequence ID" value="MFC4308729.1"/>
    <property type="molecule type" value="Genomic_DNA"/>
</dbReference>
<comment type="similarity">
    <text evidence="1 2">Belongs to the small heat shock protein (HSP20) family.</text>
</comment>
<reference evidence="5" key="1">
    <citation type="journal article" date="2019" name="Int. J. Syst. Evol. Microbiol.">
        <title>The Global Catalogue of Microorganisms (GCM) 10K type strain sequencing project: providing services to taxonomists for standard genome sequencing and annotation.</title>
        <authorList>
            <consortium name="The Broad Institute Genomics Platform"/>
            <consortium name="The Broad Institute Genome Sequencing Center for Infectious Disease"/>
            <person name="Wu L."/>
            <person name="Ma J."/>
        </authorList>
    </citation>
    <scope>NUCLEOTIDE SEQUENCE [LARGE SCALE GENOMIC DNA]</scope>
    <source>
        <strain evidence="5">CGMCC 1.10759</strain>
    </source>
</reference>
<evidence type="ECO:0000313" key="5">
    <source>
        <dbReference type="Proteomes" id="UP001595904"/>
    </source>
</evidence>
<name>A0ABV8SQR8_9GAMM</name>
<dbReference type="Proteomes" id="UP001595904">
    <property type="component" value="Unassembled WGS sequence"/>
</dbReference>
<comment type="caution">
    <text evidence="4">The sequence shown here is derived from an EMBL/GenBank/DDBJ whole genome shotgun (WGS) entry which is preliminary data.</text>
</comment>
<dbReference type="InterPro" id="IPR008978">
    <property type="entry name" value="HSP20-like_chaperone"/>
</dbReference>
<dbReference type="Gene3D" id="2.60.40.790">
    <property type="match status" value="1"/>
</dbReference>
<accession>A0ABV8SQR8</accession>
<dbReference type="InterPro" id="IPR031107">
    <property type="entry name" value="Small_HSP"/>
</dbReference>
<evidence type="ECO:0000256" key="1">
    <source>
        <dbReference type="PROSITE-ProRule" id="PRU00285"/>
    </source>
</evidence>
<keyword evidence="5" id="KW-1185">Reference proteome</keyword>
<evidence type="ECO:0000256" key="2">
    <source>
        <dbReference type="RuleBase" id="RU003616"/>
    </source>
</evidence>
<evidence type="ECO:0000259" key="3">
    <source>
        <dbReference type="PROSITE" id="PS01031"/>
    </source>
</evidence>
<dbReference type="Pfam" id="PF00011">
    <property type="entry name" value="HSP20"/>
    <property type="match status" value="1"/>
</dbReference>
<dbReference type="PANTHER" id="PTHR11527">
    <property type="entry name" value="HEAT-SHOCK PROTEIN 20 FAMILY MEMBER"/>
    <property type="match status" value="1"/>
</dbReference>
<evidence type="ECO:0000313" key="4">
    <source>
        <dbReference type="EMBL" id="MFC4308729.1"/>
    </source>
</evidence>
<organism evidence="4 5">
    <name type="scientific">Steroidobacter flavus</name>
    <dbReference type="NCBI Taxonomy" id="1842136"/>
    <lineage>
        <taxon>Bacteria</taxon>
        <taxon>Pseudomonadati</taxon>
        <taxon>Pseudomonadota</taxon>
        <taxon>Gammaproteobacteria</taxon>
        <taxon>Steroidobacterales</taxon>
        <taxon>Steroidobacteraceae</taxon>
        <taxon>Steroidobacter</taxon>
    </lineage>
</organism>
<protein>
    <submittedName>
        <fullName evidence="4">Hsp20/alpha crystallin family protein</fullName>
    </submittedName>
</protein>
<feature type="domain" description="SHSP" evidence="3">
    <location>
        <begin position="18"/>
        <end position="128"/>
    </location>
</feature>
<sequence length="128" mass="14343">MNRATEVSSRKENSTGDWQREVIRPAVDIFENANGITLKADMPGVSKERLEIRVEGNNLRVEGTIGIEAQSEMSALYADLRATTYRRSFAIGNELETEKIDASLADGVLTLRIPKRAELRPRRIEIKG</sequence>
<dbReference type="RefSeq" id="WP_380595812.1">
    <property type="nucleotide sequence ID" value="NZ_JBHSDU010000003.1"/>
</dbReference>
<dbReference type="CDD" id="cd06464">
    <property type="entry name" value="ACD_sHsps-like"/>
    <property type="match status" value="1"/>
</dbReference>
<gene>
    <name evidence="4" type="ORF">ACFPN2_06515</name>
</gene>
<proteinExistence type="inferred from homology"/>